<evidence type="ECO:0000313" key="1">
    <source>
        <dbReference type="EMBL" id="MCY4746856.1"/>
    </source>
</evidence>
<comment type="caution">
    <text evidence="1">The sequence shown here is derived from an EMBL/GenBank/DDBJ whole genome shotgun (WGS) entry which is preliminary data.</text>
</comment>
<sequence length="92" mass="10032">MSLMNDEIRLATELGASIRAARLAMGLSITELANQSGRVRDVIYRLEAGKETSLSSLFAVLAVLKLTLRLEPAGRPTLSQVQARFGLDDEDE</sequence>
<protein>
    <submittedName>
        <fullName evidence="1">Helix-turn-helix transcriptional regulator</fullName>
    </submittedName>
</protein>
<name>A0ACC6CEJ5_9BURK</name>
<proteinExistence type="predicted"/>
<gene>
    <name evidence="1" type="ORF">NYO99_17905</name>
</gene>
<accession>A0ACC6CEJ5</accession>
<reference evidence="1" key="1">
    <citation type="submission" date="2022-08" db="EMBL/GenBank/DDBJ databases">
        <title>Genome sequencing of Pelomonas sp. UHG3.</title>
        <authorList>
            <person name="So Y."/>
        </authorList>
    </citation>
    <scope>NUCLEOTIDE SEQUENCE</scope>
    <source>
        <strain evidence="1">UHG3</strain>
    </source>
</reference>
<dbReference type="Proteomes" id="UP001076464">
    <property type="component" value="Unassembled WGS sequence"/>
</dbReference>
<evidence type="ECO:0000313" key="2">
    <source>
        <dbReference type="Proteomes" id="UP001076464"/>
    </source>
</evidence>
<organism evidence="1 2">
    <name type="scientific">Roseateles hydrophilus</name>
    <dbReference type="NCBI Taxonomy" id="2975054"/>
    <lineage>
        <taxon>Bacteria</taxon>
        <taxon>Pseudomonadati</taxon>
        <taxon>Pseudomonadota</taxon>
        <taxon>Betaproteobacteria</taxon>
        <taxon>Burkholderiales</taxon>
        <taxon>Sphaerotilaceae</taxon>
        <taxon>Roseateles</taxon>
    </lineage>
</organism>
<keyword evidence="2" id="KW-1185">Reference proteome</keyword>
<dbReference type="EMBL" id="JAPPUY010000005">
    <property type="protein sequence ID" value="MCY4746856.1"/>
    <property type="molecule type" value="Genomic_DNA"/>
</dbReference>